<sequence>MKEEELLHLEMVDSVRRAEAGAAPKRKRRATEQHRIEKLFRMEEATVKVYSRNDSDLKRKQSNVFVKKTLTAYN</sequence>
<dbReference type="Proteomes" id="UP001209878">
    <property type="component" value="Unassembled WGS sequence"/>
</dbReference>
<protein>
    <submittedName>
        <fullName evidence="1">Uncharacterized protein</fullName>
    </submittedName>
</protein>
<dbReference type="EMBL" id="JAODUO010000435">
    <property type="protein sequence ID" value="KAK2180623.1"/>
    <property type="molecule type" value="Genomic_DNA"/>
</dbReference>
<proteinExistence type="predicted"/>
<dbReference type="AlphaFoldDB" id="A0AAD9NU03"/>
<evidence type="ECO:0000313" key="2">
    <source>
        <dbReference type="Proteomes" id="UP001209878"/>
    </source>
</evidence>
<organism evidence="1 2">
    <name type="scientific">Ridgeia piscesae</name>
    <name type="common">Tubeworm</name>
    <dbReference type="NCBI Taxonomy" id="27915"/>
    <lineage>
        <taxon>Eukaryota</taxon>
        <taxon>Metazoa</taxon>
        <taxon>Spiralia</taxon>
        <taxon>Lophotrochozoa</taxon>
        <taxon>Annelida</taxon>
        <taxon>Polychaeta</taxon>
        <taxon>Sedentaria</taxon>
        <taxon>Canalipalpata</taxon>
        <taxon>Sabellida</taxon>
        <taxon>Siboglinidae</taxon>
        <taxon>Ridgeia</taxon>
    </lineage>
</organism>
<reference evidence="1" key="1">
    <citation type="journal article" date="2023" name="Mol. Biol. Evol.">
        <title>Third-Generation Sequencing Reveals the Adaptive Role of the Epigenome in Three Deep-Sea Polychaetes.</title>
        <authorList>
            <person name="Perez M."/>
            <person name="Aroh O."/>
            <person name="Sun Y."/>
            <person name="Lan Y."/>
            <person name="Juniper S.K."/>
            <person name="Young C.R."/>
            <person name="Angers B."/>
            <person name="Qian P.Y."/>
        </authorList>
    </citation>
    <scope>NUCLEOTIDE SEQUENCE</scope>
    <source>
        <strain evidence="1">R07B-5</strain>
    </source>
</reference>
<evidence type="ECO:0000313" key="1">
    <source>
        <dbReference type="EMBL" id="KAK2180623.1"/>
    </source>
</evidence>
<name>A0AAD9NU03_RIDPI</name>
<accession>A0AAD9NU03</accession>
<keyword evidence="2" id="KW-1185">Reference proteome</keyword>
<comment type="caution">
    <text evidence="1">The sequence shown here is derived from an EMBL/GenBank/DDBJ whole genome shotgun (WGS) entry which is preliminary data.</text>
</comment>
<gene>
    <name evidence="1" type="ORF">NP493_435g02042</name>
</gene>